<proteinExistence type="predicted"/>
<dbReference type="SUPFAM" id="SSF81606">
    <property type="entry name" value="PP2C-like"/>
    <property type="match status" value="1"/>
</dbReference>
<dbReference type="AlphaFoldDB" id="A0A9X3PLD0"/>
<reference evidence="1" key="1">
    <citation type="submission" date="2022-12" db="EMBL/GenBank/DDBJ databases">
        <title>Gycomyces niveus sp.nov.,a novel actinomycete isolated from soil in Shouguan.</title>
        <authorList>
            <person name="Yang X."/>
        </authorList>
    </citation>
    <scope>NUCLEOTIDE SEQUENCE</scope>
    <source>
        <strain evidence="1">NEAU-A15</strain>
    </source>
</reference>
<dbReference type="EMBL" id="JAPZVP010000010">
    <property type="protein sequence ID" value="MDA1360740.1"/>
    <property type="molecule type" value="Genomic_DNA"/>
</dbReference>
<keyword evidence="2" id="KW-1185">Reference proteome</keyword>
<dbReference type="InterPro" id="IPR036457">
    <property type="entry name" value="PPM-type-like_dom_sf"/>
</dbReference>
<accession>A0A9X3PLD0</accession>
<protein>
    <submittedName>
        <fullName evidence="1">Protein phosphatase 2C domain-containing protein</fullName>
    </submittedName>
</protein>
<gene>
    <name evidence="1" type="ORF">O1R50_14015</name>
</gene>
<name>A0A9X3PLD0_9ACTN</name>
<evidence type="ECO:0000313" key="2">
    <source>
        <dbReference type="Proteomes" id="UP001146067"/>
    </source>
</evidence>
<sequence>MQVSAFSSPGGGAPNEDHFLVWAESALVLDGITRYPDDGCVHDVPWFVRRLGAAVGRRIGSPGGGLRRVLAEAIAEIGEAHLEAGTCDLGNPVTPGSTVGLVRREGDRLDWLLLGDCTVAWRDREGRVEFRSDDRLARLDGVPAESVGGVRRWPIAYVESVRNREGGYWVAAADYRAASQALTGSLAIGEVSEVLLCTDGLTRLVERYGYSWPELFERVAEVGVEGLVELVREHGEADTRFHPEAKRHDDATGVLLRLA</sequence>
<comment type="caution">
    <text evidence="1">The sequence shown here is derived from an EMBL/GenBank/DDBJ whole genome shotgun (WGS) entry which is preliminary data.</text>
</comment>
<evidence type="ECO:0000313" key="1">
    <source>
        <dbReference type="EMBL" id="MDA1360740.1"/>
    </source>
</evidence>
<organism evidence="1 2">
    <name type="scientific">Glycomyces luteolus</name>
    <dbReference type="NCBI Taxonomy" id="2670330"/>
    <lineage>
        <taxon>Bacteria</taxon>
        <taxon>Bacillati</taxon>
        <taxon>Actinomycetota</taxon>
        <taxon>Actinomycetes</taxon>
        <taxon>Glycomycetales</taxon>
        <taxon>Glycomycetaceae</taxon>
        <taxon>Glycomyces</taxon>
    </lineage>
</organism>
<dbReference type="Proteomes" id="UP001146067">
    <property type="component" value="Unassembled WGS sequence"/>
</dbReference>
<dbReference type="Gene3D" id="3.60.40.10">
    <property type="entry name" value="PPM-type phosphatase domain"/>
    <property type="match status" value="1"/>
</dbReference>
<dbReference type="RefSeq" id="WP_270110695.1">
    <property type="nucleotide sequence ID" value="NZ_JAPZVP010000010.1"/>
</dbReference>